<organism evidence="2 3">
    <name type="scientific">Noviherbaspirillum saxi</name>
    <dbReference type="NCBI Taxonomy" id="2320863"/>
    <lineage>
        <taxon>Bacteria</taxon>
        <taxon>Pseudomonadati</taxon>
        <taxon>Pseudomonadota</taxon>
        <taxon>Betaproteobacteria</taxon>
        <taxon>Burkholderiales</taxon>
        <taxon>Oxalobacteraceae</taxon>
        <taxon>Noviherbaspirillum</taxon>
    </lineage>
</organism>
<dbReference type="Pfam" id="PF13468">
    <property type="entry name" value="Glyoxalase_3"/>
    <property type="match status" value="1"/>
</dbReference>
<dbReference type="SUPFAM" id="SSF54593">
    <property type="entry name" value="Glyoxalase/Bleomycin resistance protein/Dihydroxybiphenyl dioxygenase"/>
    <property type="match status" value="1"/>
</dbReference>
<dbReference type="Proteomes" id="UP000265955">
    <property type="component" value="Unassembled WGS sequence"/>
</dbReference>
<dbReference type="EMBL" id="QYUO01000001">
    <property type="protein sequence ID" value="RJF98835.1"/>
    <property type="molecule type" value="Genomic_DNA"/>
</dbReference>
<dbReference type="InterPro" id="IPR029068">
    <property type="entry name" value="Glyas_Bleomycin-R_OHBP_Dase"/>
</dbReference>
<dbReference type="RefSeq" id="WP_119768780.1">
    <property type="nucleotide sequence ID" value="NZ_QYUO01000001.1"/>
</dbReference>
<comment type="caution">
    <text evidence="2">The sequence shown here is derived from an EMBL/GenBank/DDBJ whole genome shotgun (WGS) entry which is preliminary data.</text>
</comment>
<sequence length="216" mass="23480">MTTVRLDHLVIVADNLEQGCDHCESMLGVRPEGGGEHQRMGTHNRLLRLGDDCYLEVISINPTAQAPDRARWFGMDDPAQHARVRARPFLATFACNTSEIDAAVAALPALGEVRAMQRGSLHWQITIRADGALVEHGAVPSLIQWPQGVHPVRGLPVSGRELLKLEARHADPERLLNQWRQLGITDARLSAVQAGAGEDPGLIAHISTPTGVKIIS</sequence>
<proteinExistence type="predicted"/>
<gene>
    <name evidence="2" type="ORF">D3871_10135</name>
</gene>
<name>A0A3A3G9J3_9BURK</name>
<protein>
    <submittedName>
        <fullName evidence="2">VOC family protein</fullName>
    </submittedName>
</protein>
<feature type="domain" description="Glyoxalase-like" evidence="1">
    <location>
        <begin position="6"/>
        <end position="182"/>
    </location>
</feature>
<accession>A0A3A3G9J3</accession>
<reference evidence="3" key="1">
    <citation type="submission" date="2018-09" db="EMBL/GenBank/DDBJ databases">
        <authorList>
            <person name="Zhu H."/>
        </authorList>
    </citation>
    <scope>NUCLEOTIDE SEQUENCE [LARGE SCALE GENOMIC DNA]</scope>
    <source>
        <strain evidence="3">K1R23-30</strain>
    </source>
</reference>
<dbReference type="AlphaFoldDB" id="A0A3A3G9J3"/>
<keyword evidence="3" id="KW-1185">Reference proteome</keyword>
<dbReference type="OrthoDB" id="5801364at2"/>
<evidence type="ECO:0000313" key="3">
    <source>
        <dbReference type="Proteomes" id="UP000265955"/>
    </source>
</evidence>
<evidence type="ECO:0000313" key="2">
    <source>
        <dbReference type="EMBL" id="RJF98835.1"/>
    </source>
</evidence>
<dbReference type="Gene3D" id="3.10.180.10">
    <property type="entry name" value="2,3-Dihydroxybiphenyl 1,2-Dioxygenase, domain 1"/>
    <property type="match status" value="1"/>
</dbReference>
<dbReference type="InterPro" id="IPR025870">
    <property type="entry name" value="Glyoxalase-like_dom"/>
</dbReference>
<evidence type="ECO:0000259" key="1">
    <source>
        <dbReference type="Pfam" id="PF13468"/>
    </source>
</evidence>